<dbReference type="InterPro" id="IPR036968">
    <property type="entry name" value="Enolpyruvate_Tfrase_sf"/>
</dbReference>
<dbReference type="NCBIfam" id="NF006873">
    <property type="entry name" value="PRK09369.1"/>
    <property type="match status" value="1"/>
</dbReference>
<evidence type="ECO:0000256" key="5">
    <source>
        <dbReference type="ARBA" id="ARBA00022679"/>
    </source>
</evidence>
<feature type="binding site" evidence="12">
    <location>
        <position position="305"/>
    </location>
    <ligand>
        <name>UDP-N-acetyl-alpha-D-glucosamine</name>
        <dbReference type="ChEBI" id="CHEBI:57705"/>
    </ligand>
</feature>
<dbReference type="Proteomes" id="UP001652461">
    <property type="component" value="Unassembled WGS sequence"/>
</dbReference>
<sequence length="413" mass="44601">MDYLDIEGGRPLQGEARIQGSKNAALPILSAVLLHRGLTVLRNCPDITDVAAMLELLKGCGCRARRERGTVILDARDLKSLQTEGAYAEKMRSSIMLLGSLLGRLGEVRLPYPGGCVIGKRPVDIHIAALRQMGAEIELEENGIHATCQKPHGAEIHLPFPSVGATENVILLAVKAEGETILHGAAREPEVGELCRFLRSAGARIRGEGTDCIVIEGKQELHDTEFTVMPDRIVAGTYMLLLAATGGSIRLWEVPVEQLTSLWPVLGSMGVDVRTEGDRVSLARQRRKPCCLTVETAPYPGFPTDLQSPLLAALAGLPGESRITERVFEARFKIVEELRKMGADITLHGETAWIRGKTLQGASLAARELRGGAALCIAAAGTCGESRISQYPFIARGYENIIRDLQGLGVVIH</sequence>
<evidence type="ECO:0000256" key="9">
    <source>
        <dbReference type="ARBA" id="ARBA00023316"/>
    </source>
</evidence>
<evidence type="ECO:0000256" key="2">
    <source>
        <dbReference type="ARBA" id="ARBA00004752"/>
    </source>
</evidence>
<evidence type="ECO:0000256" key="8">
    <source>
        <dbReference type="ARBA" id="ARBA00023306"/>
    </source>
</evidence>
<evidence type="ECO:0000313" key="14">
    <source>
        <dbReference type="EMBL" id="MCU6696020.1"/>
    </source>
</evidence>
<keyword evidence="6 12" id="KW-0133">Cell shape</keyword>
<evidence type="ECO:0000259" key="13">
    <source>
        <dbReference type="Pfam" id="PF00275"/>
    </source>
</evidence>
<evidence type="ECO:0000256" key="3">
    <source>
        <dbReference type="ARBA" id="ARBA00022490"/>
    </source>
</evidence>
<feature type="binding site" evidence="12">
    <location>
        <begin position="22"/>
        <end position="23"/>
    </location>
    <ligand>
        <name>phosphoenolpyruvate</name>
        <dbReference type="ChEBI" id="CHEBI:58702"/>
    </ligand>
</feature>
<comment type="similarity">
    <text evidence="10 12">Belongs to the EPSP synthase family. MurA subfamily.</text>
</comment>
<keyword evidence="7 12" id="KW-0573">Peptidoglycan synthesis</keyword>
<gene>
    <name evidence="12 14" type="primary">murA</name>
    <name evidence="14" type="ORF">OCV63_03800</name>
</gene>
<feature type="domain" description="Enolpyruvate transferase" evidence="13">
    <location>
        <begin position="7"/>
        <end position="405"/>
    </location>
</feature>
<dbReference type="NCBIfam" id="TIGR01072">
    <property type="entry name" value="murA"/>
    <property type="match status" value="1"/>
</dbReference>
<dbReference type="InterPro" id="IPR013792">
    <property type="entry name" value="RNA3'P_cycl/enolpyr_Trfase_a/b"/>
</dbReference>
<comment type="catalytic activity">
    <reaction evidence="11 12">
        <text>phosphoenolpyruvate + UDP-N-acetyl-alpha-D-glucosamine = UDP-N-acetyl-3-O-(1-carboxyvinyl)-alpha-D-glucosamine + phosphate</text>
        <dbReference type="Rhea" id="RHEA:18681"/>
        <dbReference type="ChEBI" id="CHEBI:43474"/>
        <dbReference type="ChEBI" id="CHEBI:57705"/>
        <dbReference type="ChEBI" id="CHEBI:58702"/>
        <dbReference type="ChEBI" id="CHEBI:68483"/>
        <dbReference type="EC" id="2.5.1.7"/>
    </reaction>
</comment>
<keyword evidence="12" id="KW-0670">Pyruvate</keyword>
<feature type="active site" description="Proton donor" evidence="12">
    <location>
        <position position="116"/>
    </location>
</feature>
<accession>A0ABT2RUM6</accession>
<dbReference type="InterPro" id="IPR050068">
    <property type="entry name" value="MurA_subfamily"/>
</dbReference>
<dbReference type="PANTHER" id="PTHR43783:SF1">
    <property type="entry name" value="UDP-N-ACETYLGLUCOSAMINE 1-CARBOXYVINYLTRANSFERASE"/>
    <property type="match status" value="1"/>
</dbReference>
<evidence type="ECO:0000256" key="7">
    <source>
        <dbReference type="ARBA" id="ARBA00022984"/>
    </source>
</evidence>
<comment type="subcellular location">
    <subcellularLocation>
        <location evidence="1 12">Cytoplasm</location>
    </subcellularLocation>
</comment>
<reference evidence="14 15" key="1">
    <citation type="journal article" date="2021" name="ISME Commun">
        <title>Automated analysis of genomic sequences facilitates high-throughput and comprehensive description of bacteria.</title>
        <authorList>
            <person name="Hitch T.C.A."/>
        </authorList>
    </citation>
    <scope>NUCLEOTIDE SEQUENCE [LARGE SCALE GENOMIC DNA]</scope>
    <source>
        <strain evidence="14 15">Sanger_04</strain>
    </source>
</reference>
<dbReference type="EC" id="2.5.1.7" evidence="12"/>
<organism evidence="14 15">
    <name type="scientific">Laedolimicola ammoniilytica</name>
    <dbReference type="NCBI Taxonomy" id="2981771"/>
    <lineage>
        <taxon>Bacteria</taxon>
        <taxon>Bacillati</taxon>
        <taxon>Bacillota</taxon>
        <taxon>Clostridia</taxon>
        <taxon>Lachnospirales</taxon>
        <taxon>Lachnospiraceae</taxon>
        <taxon>Laedolimicola</taxon>
    </lineage>
</organism>
<dbReference type="PANTHER" id="PTHR43783">
    <property type="entry name" value="UDP-N-ACETYLGLUCOSAMINE 1-CARBOXYVINYLTRANSFERASE"/>
    <property type="match status" value="1"/>
</dbReference>
<dbReference type="InterPro" id="IPR001986">
    <property type="entry name" value="Enolpyruvate_Tfrase_dom"/>
</dbReference>
<comment type="caution">
    <text evidence="12">Lacks conserved residue(s) required for the propagation of feature annotation.</text>
</comment>
<dbReference type="Pfam" id="PF00275">
    <property type="entry name" value="EPSP_synthase"/>
    <property type="match status" value="1"/>
</dbReference>
<comment type="caution">
    <text evidence="14">The sequence shown here is derived from an EMBL/GenBank/DDBJ whole genome shotgun (WGS) entry which is preliminary data.</text>
</comment>
<evidence type="ECO:0000313" key="15">
    <source>
        <dbReference type="Proteomes" id="UP001652461"/>
    </source>
</evidence>
<evidence type="ECO:0000256" key="11">
    <source>
        <dbReference type="ARBA" id="ARBA00047527"/>
    </source>
</evidence>
<dbReference type="HAMAP" id="MF_00111">
    <property type="entry name" value="MurA"/>
    <property type="match status" value="1"/>
</dbReference>
<comment type="function">
    <text evidence="12">Cell wall formation. Adds enolpyruvyl to UDP-N-acetylglucosamine.</text>
</comment>
<evidence type="ECO:0000256" key="4">
    <source>
        <dbReference type="ARBA" id="ARBA00022618"/>
    </source>
</evidence>
<keyword evidence="4 12" id="KW-0132">Cell division</keyword>
<keyword evidence="8 12" id="KW-0131">Cell cycle</keyword>
<evidence type="ECO:0000256" key="1">
    <source>
        <dbReference type="ARBA" id="ARBA00004496"/>
    </source>
</evidence>
<feature type="modified residue" description="2-(S-cysteinyl)pyruvic acid O-phosphothioketal" evidence="12">
    <location>
        <position position="116"/>
    </location>
</feature>
<evidence type="ECO:0000256" key="12">
    <source>
        <dbReference type="HAMAP-Rule" id="MF_00111"/>
    </source>
</evidence>
<feature type="binding site" evidence="12">
    <location>
        <position position="327"/>
    </location>
    <ligand>
        <name>UDP-N-acetyl-alpha-D-glucosamine</name>
        <dbReference type="ChEBI" id="CHEBI:57705"/>
    </ligand>
</feature>
<name>A0ABT2RUM6_9FIRM</name>
<evidence type="ECO:0000256" key="6">
    <source>
        <dbReference type="ARBA" id="ARBA00022960"/>
    </source>
</evidence>
<dbReference type="Gene3D" id="3.65.10.10">
    <property type="entry name" value="Enolpyruvate transferase domain"/>
    <property type="match status" value="2"/>
</dbReference>
<dbReference type="CDD" id="cd01555">
    <property type="entry name" value="UdpNAET"/>
    <property type="match status" value="1"/>
</dbReference>
<proteinExistence type="inferred from homology"/>
<dbReference type="RefSeq" id="WP_158362110.1">
    <property type="nucleotide sequence ID" value="NZ_JAOQKC010000004.1"/>
</dbReference>
<comment type="pathway">
    <text evidence="2 12">Cell wall biogenesis; peptidoglycan biosynthesis.</text>
</comment>
<dbReference type="InterPro" id="IPR005750">
    <property type="entry name" value="UDP_GlcNAc_COvinyl_MurA"/>
</dbReference>
<protein>
    <recommendedName>
        <fullName evidence="12">UDP-N-acetylglucosamine 1-carboxyvinyltransferase</fullName>
        <ecNumber evidence="12">2.5.1.7</ecNumber>
    </recommendedName>
    <alternativeName>
        <fullName evidence="12">Enoylpyruvate transferase</fullName>
    </alternativeName>
    <alternativeName>
        <fullName evidence="12">UDP-N-acetylglucosamine enolpyruvyl transferase</fullName>
        <shortName evidence="12">EPT</shortName>
    </alternativeName>
</protein>
<keyword evidence="9 12" id="KW-0961">Cell wall biogenesis/degradation</keyword>
<keyword evidence="3 12" id="KW-0963">Cytoplasm</keyword>
<feature type="binding site" evidence="12">
    <location>
        <position position="92"/>
    </location>
    <ligand>
        <name>UDP-N-acetyl-alpha-D-glucosamine</name>
        <dbReference type="ChEBI" id="CHEBI:57705"/>
    </ligand>
</feature>
<dbReference type="GO" id="GO:0008760">
    <property type="term" value="F:UDP-N-acetylglucosamine 1-carboxyvinyltransferase activity"/>
    <property type="evidence" value="ECO:0007669"/>
    <property type="project" value="UniProtKB-EC"/>
</dbReference>
<dbReference type="SUPFAM" id="SSF55205">
    <property type="entry name" value="EPT/RTPC-like"/>
    <property type="match status" value="1"/>
</dbReference>
<evidence type="ECO:0000256" key="10">
    <source>
        <dbReference type="ARBA" id="ARBA00038367"/>
    </source>
</evidence>
<dbReference type="EMBL" id="JAOQKC010000004">
    <property type="protein sequence ID" value="MCU6696020.1"/>
    <property type="molecule type" value="Genomic_DNA"/>
</dbReference>
<keyword evidence="5 12" id="KW-0808">Transferase</keyword>
<keyword evidence="15" id="KW-1185">Reference proteome</keyword>